<organism evidence="1 2">
    <name type="scientific">Schinkia azotoformans LMG 9581</name>
    <dbReference type="NCBI Taxonomy" id="1131731"/>
    <lineage>
        <taxon>Bacteria</taxon>
        <taxon>Bacillati</taxon>
        <taxon>Bacillota</taxon>
        <taxon>Bacilli</taxon>
        <taxon>Bacillales</taxon>
        <taxon>Bacillaceae</taxon>
        <taxon>Calidifontibacillus/Schinkia group</taxon>
        <taxon>Schinkia</taxon>
    </lineage>
</organism>
<dbReference type="EMBL" id="AJLR01000042">
    <property type="protein sequence ID" value="EKN68061.1"/>
    <property type="molecule type" value="Genomic_DNA"/>
</dbReference>
<dbReference type="PATRIC" id="fig|1131731.3.peg.1265"/>
<keyword evidence="2" id="KW-1185">Reference proteome</keyword>
<dbReference type="AlphaFoldDB" id="K6E4B6"/>
<gene>
    <name evidence="1" type="ORF">BAZO_06074</name>
</gene>
<evidence type="ECO:0000313" key="2">
    <source>
        <dbReference type="Proteomes" id="UP000006315"/>
    </source>
</evidence>
<sequence>MIKHIDSELQQVLADMYINVKDKSKTDNVLEEAQELIEEFGDSALYDVYKLVKSAKLPDGESEYIYGCLCGGYGFNMADFLQAVEDGIRNEMSKQ</sequence>
<reference evidence="1 2" key="1">
    <citation type="journal article" date="2012" name="Front. Microbiol.">
        <title>Redundancy and modularity in membrane-associated dissimilatory nitrate reduction in Bacillus.</title>
        <authorList>
            <person name="Heylen K."/>
            <person name="Keltjens J."/>
        </authorList>
    </citation>
    <scope>NUCLEOTIDE SEQUENCE [LARGE SCALE GENOMIC DNA]</scope>
    <source>
        <strain evidence="1 2">LMG 9581</strain>
    </source>
</reference>
<protein>
    <submittedName>
        <fullName evidence="1">Uncharacterized protein</fullName>
    </submittedName>
</protein>
<dbReference type="Proteomes" id="UP000006315">
    <property type="component" value="Unassembled WGS sequence"/>
</dbReference>
<accession>K6E4B6</accession>
<name>K6E4B6_SCHAZ</name>
<evidence type="ECO:0000313" key="1">
    <source>
        <dbReference type="EMBL" id="EKN68061.1"/>
    </source>
</evidence>
<dbReference type="STRING" id="1131731.BAZO_06074"/>
<proteinExistence type="predicted"/>
<comment type="caution">
    <text evidence="1">The sequence shown here is derived from an EMBL/GenBank/DDBJ whole genome shotgun (WGS) entry which is preliminary data.</text>
</comment>
<dbReference type="RefSeq" id="WP_003330432.1">
    <property type="nucleotide sequence ID" value="NZ_AJLR01000042.1"/>
</dbReference>